<dbReference type="AlphaFoldDB" id="E0UNJ5"/>
<reference evidence="3" key="1">
    <citation type="journal article" date="2011" name="MBio">
        <title>Novel metabolic attributes of the genus Cyanothece, comprising a group of unicellular nitrogen-fixing Cyanobacteria.</title>
        <authorList>
            <person name="Bandyopadhyay A."/>
            <person name="Elvitigala T."/>
            <person name="Welsh E."/>
            <person name="Stockel J."/>
            <person name="Liberton M."/>
            <person name="Min H."/>
            <person name="Sherman L.A."/>
            <person name="Pakrasi H.B."/>
        </authorList>
    </citation>
    <scope>NUCLEOTIDE SEQUENCE [LARGE SCALE GENOMIC DNA]</scope>
    <source>
        <strain evidence="3">PCC 7822</strain>
        <plasmid evidence="3">Cy782203</plasmid>
    </source>
</reference>
<dbReference type="Proteomes" id="UP000008206">
    <property type="component" value="Plasmid Cy782203"/>
</dbReference>
<keyword evidence="3" id="KW-1185">Reference proteome</keyword>
<organism evidence="2 3">
    <name type="scientific">Gloeothece verrucosa (strain PCC 7822)</name>
    <name type="common">Cyanothece sp. (strain PCC 7822)</name>
    <dbReference type="NCBI Taxonomy" id="497965"/>
    <lineage>
        <taxon>Bacteria</taxon>
        <taxon>Bacillati</taxon>
        <taxon>Cyanobacteriota</taxon>
        <taxon>Cyanophyceae</taxon>
        <taxon>Oscillatoriophycideae</taxon>
        <taxon>Chroococcales</taxon>
        <taxon>Aphanothecaceae</taxon>
        <taxon>Gloeothece</taxon>
        <taxon>Gloeothece verrucosa</taxon>
    </lineage>
</organism>
<dbReference type="EMBL" id="CP002201">
    <property type="protein sequence ID" value="ADN18525.1"/>
    <property type="molecule type" value="Genomic_DNA"/>
</dbReference>
<keyword evidence="1" id="KW-0175">Coiled coil</keyword>
<dbReference type="KEGG" id="cyj:Cyan7822_6880"/>
<geneLocation type="plasmid" evidence="2 3">
    <name>Cy782203</name>
</geneLocation>
<feature type="coiled-coil region" evidence="1">
    <location>
        <begin position="231"/>
        <end position="343"/>
    </location>
</feature>
<sequence length="440" mass="50299">MDSTPINYQTHFGNAELGFQAKETLTQFLSFAGRTLEQLVELGAQLTCIRHKCTETLNIKEGKKAFKEWLNSEEFGGSRYLAESAMRLSEWFNGLSHDLQQLVISKANHWSIAALKQLPSLTNDIVTQLIQTGQQTAASIQAVIKKPSKKPKINPLIDINDLEPGETLIFSPPERTGDEDLDNLIGCQVELIEILNPDSNRPTLQIRHLDEPDQILVCRPNEVRKSSPSSTNQLEAELAQLKEILAAQSDEIQQLKEERDYYSKQLKNIESQQQEQTKENQWKEERNRLLEENQELKEKLSQLEEKIDSNSEQLQPGNMTLEIDDKDLLIHELTEQLKAYQKLELPLTDEQLFVGARVKVITCDQGWAGYTGIVKERLNNNGWWLELDGIDSAVRQLYKAGQLTWNLQLPTFPTEQLKFTSYYVNQENSSNKVLASFRDS</sequence>
<name>E0UNJ5_GLOV7</name>
<protein>
    <submittedName>
        <fullName evidence="2">Uncharacterized protein</fullName>
    </submittedName>
</protein>
<dbReference type="HOGENOM" id="CLU_622174_0_0_3"/>
<evidence type="ECO:0000313" key="3">
    <source>
        <dbReference type="Proteomes" id="UP000008206"/>
    </source>
</evidence>
<evidence type="ECO:0000256" key="1">
    <source>
        <dbReference type="SAM" id="Coils"/>
    </source>
</evidence>
<evidence type="ECO:0000313" key="2">
    <source>
        <dbReference type="EMBL" id="ADN18525.1"/>
    </source>
</evidence>
<dbReference type="RefSeq" id="WP_013325651.1">
    <property type="nucleotide sequence ID" value="NC_014502.1"/>
</dbReference>
<dbReference type="OrthoDB" id="495992at2"/>
<proteinExistence type="predicted"/>
<keyword evidence="2" id="KW-0614">Plasmid</keyword>
<accession>E0UNJ5</accession>
<gene>
    <name evidence="2" type="ordered locus">Cyan7822_6880</name>
</gene>